<proteinExistence type="predicted"/>
<evidence type="ECO:0000313" key="2">
    <source>
        <dbReference type="Proteomes" id="UP001148662"/>
    </source>
</evidence>
<name>A0ACC1T6J9_9APHY</name>
<keyword evidence="2" id="KW-1185">Reference proteome</keyword>
<accession>A0ACC1T6J9</accession>
<dbReference type="Proteomes" id="UP001148662">
    <property type="component" value="Unassembled WGS sequence"/>
</dbReference>
<evidence type="ECO:0000313" key="1">
    <source>
        <dbReference type="EMBL" id="KAJ3554256.1"/>
    </source>
</evidence>
<reference evidence="1" key="1">
    <citation type="submission" date="2022-07" db="EMBL/GenBank/DDBJ databases">
        <title>Genome Sequence of Phlebia brevispora.</title>
        <authorList>
            <person name="Buettner E."/>
        </authorList>
    </citation>
    <scope>NUCLEOTIDE SEQUENCE</scope>
    <source>
        <strain evidence="1">MPL23</strain>
    </source>
</reference>
<sequence length="1367" mass="150738">MHMWPLGSILVFWPFAYGLLMVSMNTYQQNSLRSLCVDSIIYAIAATILHSQACIYNDICDQRLDGKVERTKDRPLVSGRVSLDGAWFLLIALVLAGLYVLSFISYRAVWWTAVDLLTLNAIYPFMKRYTWWPSLFLGMALSFTIELDSHTNEGFAHEWGILVSWLSASGPTDMRPLYLMYAGLVCWTVYYDSIYACQDRTDDVKAGIKSTALLFGPRVKPAVRMFAVAFVGLMTLAGVLNVQWRIGGYHLARATLGLFVETQSFPVEPDILTSPSFPKSITAENSLHKAFTTRLSAVAMKGDAVVHLLPSFLPYQRKQDPTAPMSSLRRGFRAWIKCGVISPVVGLPNPPAELETELHHKPASSIATISLNAGREEGALPRFCMIVYLSIILAVDAISATTPKYCARRSQRGYRSERHTGCGPCLPLFAKYRIQAPRRQQTTLDTPVGIQLIPLARRPAEDPVYGRLRTRLLAIGTLNLKSHATSVINFNTGHAVPSELGAPSVVFPPRRSFFRPRATNAAMFHDITIPMSGLLVAWCTSLLYAAYMRILFGRGLKTTVNRILFTIAVVQFSFATAQVGICLQEAIEGLLYAPNPILYYADQNTPVHIAQLTLKVTNTLIADGVLAWRLYVVWSRNLWLTLPVIAIIITTAVCGYVDVIILTGLNTEQQLFSTTVQRWAIAAWSTSIGAEMSATLLIAWKLWFTYTGSVGAHRRQHLKSVSVMLVILESGAVLSSMQVFLLSFYVRKINVGAVIIAMIGQLDTLIPTSIFVRLASKTESDRSDPHVTSSRLRSWTSSSRGRHQHTTTTITAGPFEHTIPKDDEVYELQEKRSIRLIFDVAVIVFRCAYTKKEGVVVRQPSIVGAAQKVEVLGVPTIINGALGYHFSGGGSQTMTMLRYSMIVGFMQKPTDWVQNLHNRMAAAKSPASELRALADLINGAVAQIEAACASRSKTFPSSDEPFTLESEAARMSPDVLLPGNIIVAAAQQLISAVRVPALTLLHTANTSFFSACLRLAISVHVSEILREAGPQGLHVKEIAAKTKVSSAKLARALRLLATNHIFREVSPDVFTNNRLSSLMDTRKPVATILAEPDNKFDGTSGIAAILEHITDEGLKASGWLAETIMDPEIGPSEEANETALNKAFNTPLAMFPWFELPENGFDWKGLPKGSVVVDVGGGTGHHSLVVAQAFENVEVVVQDREAVIPDAVKHWEANFPEAVKTGRVKFQGHDFFKPQPVKEPAVFMLRLILHDWADKYSLMILKQLRAAAGPHTQLLIMDHTLQYACEDSTSARDIPGAAVQPPPAPLLANEGVAMPYFLDLQMMALSNGIERTVAQFQELFEQAGWKLTAVHYPRSRLENTKLIAVPI</sequence>
<protein>
    <submittedName>
        <fullName evidence="1">Uncharacterized protein</fullName>
    </submittedName>
</protein>
<gene>
    <name evidence="1" type="ORF">NM688_g3204</name>
</gene>
<organism evidence="1 2">
    <name type="scientific">Phlebia brevispora</name>
    <dbReference type="NCBI Taxonomy" id="194682"/>
    <lineage>
        <taxon>Eukaryota</taxon>
        <taxon>Fungi</taxon>
        <taxon>Dikarya</taxon>
        <taxon>Basidiomycota</taxon>
        <taxon>Agaricomycotina</taxon>
        <taxon>Agaricomycetes</taxon>
        <taxon>Polyporales</taxon>
        <taxon>Meruliaceae</taxon>
        <taxon>Phlebia</taxon>
    </lineage>
</organism>
<comment type="caution">
    <text evidence="1">The sequence shown here is derived from an EMBL/GenBank/DDBJ whole genome shotgun (WGS) entry which is preliminary data.</text>
</comment>
<dbReference type="EMBL" id="JANHOG010000448">
    <property type="protein sequence ID" value="KAJ3554256.1"/>
    <property type="molecule type" value="Genomic_DNA"/>
</dbReference>